<feature type="domain" description="DNA polymerase alpha/delta/epsilon subunit B" evidence="8">
    <location>
        <begin position="496"/>
        <end position="700"/>
    </location>
</feature>
<dbReference type="OrthoDB" id="10254730at2759"/>
<dbReference type="InterPro" id="IPR002347">
    <property type="entry name" value="SDR_fam"/>
</dbReference>
<evidence type="ECO:0000259" key="8">
    <source>
        <dbReference type="Pfam" id="PF04042"/>
    </source>
</evidence>
<dbReference type="GO" id="GO:0042276">
    <property type="term" value="P:error-prone translesion synthesis"/>
    <property type="evidence" value="ECO:0007669"/>
    <property type="project" value="TreeGrafter"/>
</dbReference>
<feature type="region of interest" description="Disordered" evidence="7">
    <location>
        <begin position="976"/>
        <end position="1022"/>
    </location>
</feature>
<evidence type="ECO:0000256" key="1">
    <source>
        <dbReference type="ARBA" id="ARBA00004123"/>
    </source>
</evidence>
<accession>A0A2P6VS53</accession>
<protein>
    <recommendedName>
        <fullName evidence="6">DNA polymerase II subunit 2</fullName>
    </recommendedName>
</protein>
<dbReference type="AlphaFoldDB" id="A0A2P6VS53"/>
<comment type="caution">
    <text evidence="9">The sequence shown here is derived from an EMBL/GenBank/DDBJ whole genome shotgun (WGS) entry which is preliminary data.</text>
</comment>
<feature type="compositionally biased region" description="Low complexity" evidence="7">
    <location>
        <begin position="759"/>
        <end position="783"/>
    </location>
</feature>
<evidence type="ECO:0000256" key="5">
    <source>
        <dbReference type="ARBA" id="ARBA00023242"/>
    </source>
</evidence>
<comment type="subcellular location">
    <subcellularLocation>
        <location evidence="1">Nucleus</location>
    </subcellularLocation>
</comment>
<sequence>MVLSGSVAVVTGASGIVGSGMARGFLEAGATVVAPARSPASQARVQAELGGLPAAAEGRLHVPLADHGSVEGAAALAQFVAQLGGGRVDHVVSIAGGMAPQGTLTEATPETLATAVDSRVAPHLWLAKALLPLLADAPGSSYTVVTGMLGEVCPWPQAALTALTNAAVFGATLALQAELKGRAPRCNELRICTVVRRDSEKENPTLPGMPAVPSSAVAALAVGLAAGQQRDQVKQFKTSGIQLDSAALARLVREVQDVEDPEDYVHAFIEEVETTTEARCVTAPLLEKIVQALAGRAAPQDAVQVVDAFSVPHIVYDPVRKIFHRSPAAPSLQADAKSKVQLYVNRFHIVQQRLRRNKLFRPAQFSGLGGGAGGAECELTELKALMGTVGEQRYVMGFLTQPEEGRYAIEDLSARLPVDLSGAEQTLGVFTQNCIVVAEGELRPDGVFRVNALGQPPPERRADSLRALQGLDFFGGTVPDERALLSWEAAHASDRIVLLSDVWLDHPEILDRLHTVFAGFSQLEQPPSLFALMGPFQSGDGAACAAHYPRLREHFAALGRIINQYPTIRASSKFVLVPGPDDLGPGSSLPRAGLPHAVAEPLLAAVPNAVLASNPCRLRHGGSEIILFRDNLQQKMRGLAILPPPAGDEAPLFEHVAATVLQQSHLCPVPLEFQPVYWEHDHALFTYPLPDALVLADSAPAAVFEFDSCSCLNPGSLAAGTFAAYSPVTREAEVCDVQPMGGEDEEEVEEEELTPTEIVRSSARARVGSRTTPSTASPSPRRAVMAHDSRAQKSEALARAGSRSGGPPLKKARRGPTSVVLPGFLHAHLQSRHLITSMRLKPAAGGPLSARPAAPAAGSGGSSSGAADGGPRSAPAAVLGGSLKAAPRTYVPVRTLPLIFAQRKRHLQQHKAKAQHAAPYQRRAGEGLLALPEDVLLKVVCLLTHGELKPLFQVCHALRSTLCNAVFYHFNYSTPSRPTEEAAPPALGERQRRPARTNMQQVAARLARGPRQAAGRGSGGSARVAAPRALDFDNGSLAVAPAVASRA</sequence>
<dbReference type="PANTHER" id="PTHR12708">
    <property type="entry name" value="DNA POLYMERASE EPSILON SUBUNIT B"/>
    <property type="match status" value="1"/>
</dbReference>
<keyword evidence="4" id="KW-0238">DNA-binding</keyword>
<dbReference type="InterPro" id="IPR007185">
    <property type="entry name" value="DNA_pol_a/d/e_bsu"/>
</dbReference>
<dbReference type="Proteomes" id="UP000239649">
    <property type="component" value="Unassembled WGS sequence"/>
</dbReference>
<keyword evidence="3" id="KW-0235">DNA replication</keyword>
<feature type="region of interest" description="Disordered" evidence="7">
    <location>
        <begin position="739"/>
        <end position="816"/>
    </location>
</feature>
<gene>
    <name evidence="9" type="primary">g80</name>
    <name evidence="9" type="ORF">C2E20_0080</name>
</gene>
<feature type="compositionally biased region" description="Low complexity" evidence="7">
    <location>
        <begin position="1003"/>
        <end position="1022"/>
    </location>
</feature>
<dbReference type="Pfam" id="PF00106">
    <property type="entry name" value="adh_short"/>
    <property type="match status" value="1"/>
</dbReference>
<evidence type="ECO:0000256" key="4">
    <source>
        <dbReference type="ARBA" id="ARBA00023125"/>
    </source>
</evidence>
<evidence type="ECO:0000256" key="7">
    <source>
        <dbReference type="SAM" id="MobiDB-lite"/>
    </source>
</evidence>
<dbReference type="GO" id="GO:0003677">
    <property type="term" value="F:DNA binding"/>
    <property type="evidence" value="ECO:0007669"/>
    <property type="project" value="UniProtKB-KW"/>
</dbReference>
<evidence type="ECO:0000256" key="6">
    <source>
        <dbReference type="ARBA" id="ARBA00032930"/>
    </source>
</evidence>
<dbReference type="STRING" id="554055.A0A2P6VS53"/>
<organism evidence="9 10">
    <name type="scientific">Micractinium conductrix</name>
    <dbReference type="NCBI Taxonomy" id="554055"/>
    <lineage>
        <taxon>Eukaryota</taxon>
        <taxon>Viridiplantae</taxon>
        <taxon>Chlorophyta</taxon>
        <taxon>core chlorophytes</taxon>
        <taxon>Trebouxiophyceae</taxon>
        <taxon>Chlorellales</taxon>
        <taxon>Chlorellaceae</taxon>
        <taxon>Chlorella clade</taxon>
        <taxon>Micractinium</taxon>
    </lineage>
</organism>
<keyword evidence="5" id="KW-0539">Nucleus</keyword>
<name>A0A2P6VS53_9CHLO</name>
<dbReference type="Gene3D" id="3.40.50.720">
    <property type="entry name" value="NAD(P)-binding Rossmann-like Domain"/>
    <property type="match status" value="1"/>
</dbReference>
<proteinExistence type="inferred from homology"/>
<dbReference type="PANTHER" id="PTHR12708:SF0">
    <property type="entry name" value="DNA POLYMERASE EPSILON SUBUNIT 2"/>
    <property type="match status" value="1"/>
</dbReference>
<feature type="compositionally biased region" description="Acidic residues" evidence="7">
    <location>
        <begin position="742"/>
        <end position="754"/>
    </location>
</feature>
<evidence type="ECO:0000313" key="10">
    <source>
        <dbReference type="Proteomes" id="UP000239649"/>
    </source>
</evidence>
<evidence type="ECO:0000256" key="2">
    <source>
        <dbReference type="ARBA" id="ARBA00009560"/>
    </source>
</evidence>
<evidence type="ECO:0000313" key="9">
    <source>
        <dbReference type="EMBL" id="PSC76890.1"/>
    </source>
</evidence>
<evidence type="ECO:0000256" key="3">
    <source>
        <dbReference type="ARBA" id="ARBA00022705"/>
    </source>
</evidence>
<feature type="region of interest" description="Disordered" evidence="7">
    <location>
        <begin position="843"/>
        <end position="873"/>
    </location>
</feature>
<dbReference type="InterPro" id="IPR016266">
    <property type="entry name" value="POLE2"/>
</dbReference>
<dbReference type="Pfam" id="PF04042">
    <property type="entry name" value="DNA_pol_E_B"/>
    <property type="match status" value="1"/>
</dbReference>
<keyword evidence="10" id="KW-1185">Reference proteome</keyword>
<feature type="compositionally biased region" description="Low complexity" evidence="7">
    <location>
        <begin position="864"/>
        <end position="873"/>
    </location>
</feature>
<dbReference type="GO" id="GO:0008622">
    <property type="term" value="C:epsilon DNA polymerase complex"/>
    <property type="evidence" value="ECO:0007669"/>
    <property type="project" value="InterPro"/>
</dbReference>
<feature type="compositionally biased region" description="Low complexity" evidence="7">
    <location>
        <begin position="843"/>
        <end position="857"/>
    </location>
</feature>
<reference evidence="9 10" key="1">
    <citation type="journal article" date="2018" name="Plant J.">
        <title>Genome sequences of Chlorella sorokiniana UTEX 1602 and Micractinium conductrix SAG 241.80: implications to maltose excretion by a green alga.</title>
        <authorList>
            <person name="Arriola M.B."/>
            <person name="Velmurugan N."/>
            <person name="Zhang Y."/>
            <person name="Plunkett M.H."/>
            <person name="Hondzo H."/>
            <person name="Barney B.M."/>
        </authorList>
    </citation>
    <scope>NUCLEOTIDE SEQUENCE [LARGE SCALE GENOMIC DNA]</scope>
    <source>
        <strain evidence="9 10">SAG 241.80</strain>
    </source>
</reference>
<dbReference type="InterPro" id="IPR036291">
    <property type="entry name" value="NAD(P)-bd_dom_sf"/>
</dbReference>
<comment type="similarity">
    <text evidence="2">Belongs to the DNA polymerase epsilon subunit B family.</text>
</comment>
<dbReference type="SUPFAM" id="SSF51735">
    <property type="entry name" value="NAD(P)-binding Rossmann-fold domains"/>
    <property type="match status" value="1"/>
</dbReference>
<dbReference type="EMBL" id="LHPF02000001">
    <property type="protein sequence ID" value="PSC76890.1"/>
    <property type="molecule type" value="Genomic_DNA"/>
</dbReference>
<dbReference type="GO" id="GO:0006261">
    <property type="term" value="P:DNA-templated DNA replication"/>
    <property type="evidence" value="ECO:0007669"/>
    <property type="project" value="InterPro"/>
</dbReference>
<dbReference type="Gene3D" id="3.60.21.60">
    <property type="match status" value="1"/>
</dbReference>